<keyword evidence="3" id="KW-1185">Reference proteome</keyword>
<dbReference type="InterPro" id="IPR001660">
    <property type="entry name" value="SAM"/>
</dbReference>
<dbReference type="GO" id="GO:0035102">
    <property type="term" value="C:PRC1 complex"/>
    <property type="evidence" value="ECO:0007669"/>
    <property type="project" value="TreeGrafter"/>
</dbReference>
<dbReference type="AlphaFoldDB" id="A0A1Y3BMA7"/>
<dbReference type="GO" id="GO:0042393">
    <property type="term" value="F:histone binding"/>
    <property type="evidence" value="ECO:0007669"/>
    <property type="project" value="TreeGrafter"/>
</dbReference>
<dbReference type="SMART" id="SM00454">
    <property type="entry name" value="SAM"/>
    <property type="match status" value="1"/>
</dbReference>
<dbReference type="EMBL" id="MUJZ01019169">
    <property type="protein sequence ID" value="OTF80265.1"/>
    <property type="molecule type" value="Genomic_DNA"/>
</dbReference>
<evidence type="ECO:0000313" key="3">
    <source>
        <dbReference type="Proteomes" id="UP000194236"/>
    </source>
</evidence>
<dbReference type="PANTHER" id="PTHR12247">
    <property type="entry name" value="POLYCOMB GROUP PROTEIN"/>
    <property type="match status" value="1"/>
</dbReference>
<dbReference type="PROSITE" id="PS50105">
    <property type="entry name" value="SAM_DOMAIN"/>
    <property type="match status" value="1"/>
</dbReference>
<proteinExistence type="predicted"/>
<dbReference type="Pfam" id="PF00536">
    <property type="entry name" value="SAM_1"/>
    <property type="match status" value="1"/>
</dbReference>
<gene>
    <name evidence="2" type="ORF">BLA29_014613</name>
</gene>
<reference evidence="2 3" key="1">
    <citation type="submission" date="2017-03" db="EMBL/GenBank/DDBJ databases">
        <title>Genome Survey of Euroglyphus maynei.</title>
        <authorList>
            <person name="Arlian L.G."/>
            <person name="Morgan M.S."/>
            <person name="Rider S.D."/>
        </authorList>
    </citation>
    <scope>NUCLEOTIDE SEQUENCE [LARGE SCALE GENOMIC DNA]</scope>
    <source>
        <strain evidence="2">Arlian Lab</strain>
        <tissue evidence="2">Whole body</tissue>
    </source>
</reference>
<dbReference type="InterPro" id="IPR013761">
    <property type="entry name" value="SAM/pointed_sf"/>
</dbReference>
<dbReference type="GO" id="GO:0003682">
    <property type="term" value="F:chromatin binding"/>
    <property type="evidence" value="ECO:0007669"/>
    <property type="project" value="TreeGrafter"/>
</dbReference>
<comment type="caution">
    <text evidence="2">The sequence shown here is derived from an EMBL/GenBank/DDBJ whole genome shotgun (WGS) entry which is preliminary data.</text>
</comment>
<feature type="domain" description="SAM" evidence="1">
    <location>
        <begin position="14"/>
        <end position="78"/>
    </location>
</feature>
<accession>A0A1Y3BMA7</accession>
<protein>
    <recommendedName>
        <fullName evidence="1">SAM domain-containing protein</fullName>
    </recommendedName>
</protein>
<name>A0A1Y3BMA7_EURMA</name>
<dbReference type="GO" id="GO:0045892">
    <property type="term" value="P:negative regulation of DNA-templated transcription"/>
    <property type="evidence" value="ECO:0007669"/>
    <property type="project" value="TreeGrafter"/>
</dbReference>
<evidence type="ECO:0000259" key="1">
    <source>
        <dbReference type="PROSITE" id="PS50105"/>
    </source>
</evidence>
<sequence length="81" mass="9328">MWLPANGTKEPCKWTVQEVYDFMSHCDGCSDLAEGFKSQEIDGQALMLIKEDHIIDILNTKLGPALKICRKIKELKEHFNY</sequence>
<dbReference type="SUPFAM" id="SSF47769">
    <property type="entry name" value="SAM/Pointed domain"/>
    <property type="match status" value="1"/>
</dbReference>
<dbReference type="InterPro" id="IPR050548">
    <property type="entry name" value="PcG_chromatin_remod_factors"/>
</dbReference>
<dbReference type="OrthoDB" id="5912862at2759"/>
<dbReference type="Proteomes" id="UP000194236">
    <property type="component" value="Unassembled WGS sequence"/>
</dbReference>
<dbReference type="Gene3D" id="1.10.150.50">
    <property type="entry name" value="Transcription Factor, Ets-1"/>
    <property type="match status" value="1"/>
</dbReference>
<evidence type="ECO:0000313" key="2">
    <source>
        <dbReference type="EMBL" id="OTF80265.1"/>
    </source>
</evidence>
<organism evidence="2 3">
    <name type="scientific">Euroglyphus maynei</name>
    <name type="common">Mayne's house dust mite</name>
    <dbReference type="NCBI Taxonomy" id="6958"/>
    <lineage>
        <taxon>Eukaryota</taxon>
        <taxon>Metazoa</taxon>
        <taxon>Ecdysozoa</taxon>
        <taxon>Arthropoda</taxon>
        <taxon>Chelicerata</taxon>
        <taxon>Arachnida</taxon>
        <taxon>Acari</taxon>
        <taxon>Acariformes</taxon>
        <taxon>Sarcoptiformes</taxon>
        <taxon>Astigmata</taxon>
        <taxon>Psoroptidia</taxon>
        <taxon>Analgoidea</taxon>
        <taxon>Pyroglyphidae</taxon>
        <taxon>Pyroglyphinae</taxon>
        <taxon>Euroglyphus</taxon>
    </lineage>
</organism>
<dbReference type="PANTHER" id="PTHR12247:SF138">
    <property type="entry name" value="POLYHOMEOTIC DISTAL, ISOFORM A-RELATED"/>
    <property type="match status" value="1"/>
</dbReference>